<dbReference type="Proteomes" id="UP001162992">
    <property type="component" value="Chromosome 12"/>
</dbReference>
<keyword evidence="2" id="KW-1185">Reference proteome</keyword>
<evidence type="ECO:0000313" key="2">
    <source>
        <dbReference type="Proteomes" id="UP001162992"/>
    </source>
</evidence>
<reference evidence="2" key="1">
    <citation type="journal article" date="2024" name="Proc. Natl. Acad. Sci. U.S.A.">
        <title>Extraordinary preservation of gene collinearity over three hundred million years revealed in homosporous lycophytes.</title>
        <authorList>
            <person name="Li C."/>
            <person name="Wickell D."/>
            <person name="Kuo L.Y."/>
            <person name="Chen X."/>
            <person name="Nie B."/>
            <person name="Liao X."/>
            <person name="Peng D."/>
            <person name="Ji J."/>
            <person name="Jenkins J."/>
            <person name="Williams M."/>
            <person name="Shu S."/>
            <person name="Plott C."/>
            <person name="Barry K."/>
            <person name="Rajasekar S."/>
            <person name="Grimwood J."/>
            <person name="Han X."/>
            <person name="Sun S."/>
            <person name="Hou Z."/>
            <person name="He W."/>
            <person name="Dai G."/>
            <person name="Sun C."/>
            <person name="Schmutz J."/>
            <person name="Leebens-Mack J.H."/>
            <person name="Li F.W."/>
            <person name="Wang L."/>
        </authorList>
    </citation>
    <scope>NUCLEOTIDE SEQUENCE [LARGE SCALE GENOMIC DNA]</scope>
    <source>
        <strain evidence="2">cv. PW_Plant_1</strain>
    </source>
</reference>
<evidence type="ECO:0000313" key="1">
    <source>
        <dbReference type="EMBL" id="KAJ7536236.1"/>
    </source>
</evidence>
<name>A0ACC2C2K6_DIPCM</name>
<protein>
    <submittedName>
        <fullName evidence="1">Uncharacterized protein</fullName>
    </submittedName>
</protein>
<accession>A0ACC2C2K6</accession>
<sequence>MLLLWQAHMNLQRITNTGWSFYLLKYAMKSEPTSSLNLNIDDTKKIRLSHADENVLKLISSYILTKQISLPKISFTCLQIPIIKRNEVVQYVDSSSPDLRL</sequence>
<organism evidence="1 2">
    <name type="scientific">Diphasiastrum complanatum</name>
    <name type="common">Issler's clubmoss</name>
    <name type="synonym">Lycopodium complanatum</name>
    <dbReference type="NCBI Taxonomy" id="34168"/>
    <lineage>
        <taxon>Eukaryota</taxon>
        <taxon>Viridiplantae</taxon>
        <taxon>Streptophyta</taxon>
        <taxon>Embryophyta</taxon>
        <taxon>Tracheophyta</taxon>
        <taxon>Lycopodiopsida</taxon>
        <taxon>Lycopodiales</taxon>
        <taxon>Lycopodiaceae</taxon>
        <taxon>Lycopodioideae</taxon>
        <taxon>Diphasiastrum</taxon>
    </lineage>
</organism>
<proteinExistence type="predicted"/>
<comment type="caution">
    <text evidence="1">The sequence shown here is derived from an EMBL/GenBank/DDBJ whole genome shotgun (WGS) entry which is preliminary data.</text>
</comment>
<dbReference type="EMBL" id="CM055103">
    <property type="protein sequence ID" value="KAJ7536236.1"/>
    <property type="molecule type" value="Genomic_DNA"/>
</dbReference>
<gene>
    <name evidence="1" type="ORF">O6H91_12G061400</name>
</gene>